<dbReference type="PANTHER" id="PTHR33734:SF22">
    <property type="entry name" value="MEMBRANE-BOUND LYTIC MUREIN TRANSGLYCOSYLASE D"/>
    <property type="match status" value="1"/>
</dbReference>
<dbReference type="AlphaFoldDB" id="A0A381RBQ7"/>
<dbReference type="SUPFAM" id="SSF54106">
    <property type="entry name" value="LysM domain"/>
    <property type="match status" value="3"/>
</dbReference>
<dbReference type="Gene3D" id="3.10.350.10">
    <property type="entry name" value="LysM domain"/>
    <property type="match status" value="3"/>
</dbReference>
<dbReference type="Pfam" id="PF01476">
    <property type="entry name" value="LysM"/>
    <property type="match status" value="3"/>
</dbReference>
<gene>
    <name evidence="2" type="ORF">METZ01_LOCUS41895</name>
</gene>
<dbReference type="EMBL" id="UINC01001800">
    <property type="protein sequence ID" value="SUZ89041.1"/>
    <property type="molecule type" value="Genomic_DNA"/>
</dbReference>
<feature type="domain" description="LysM" evidence="1">
    <location>
        <begin position="493"/>
        <end position="537"/>
    </location>
</feature>
<feature type="domain" description="LysM" evidence="1">
    <location>
        <begin position="554"/>
        <end position="598"/>
    </location>
</feature>
<protein>
    <recommendedName>
        <fullName evidence="1">LysM domain-containing protein</fullName>
    </recommendedName>
</protein>
<dbReference type="Pfam" id="PF01464">
    <property type="entry name" value="SLT"/>
    <property type="match status" value="1"/>
</dbReference>
<dbReference type="Gene3D" id="1.10.530.10">
    <property type="match status" value="1"/>
</dbReference>
<accession>A0A381RBQ7</accession>
<proteinExistence type="predicted"/>
<dbReference type="SUPFAM" id="SSF53955">
    <property type="entry name" value="Lysozyme-like"/>
    <property type="match status" value="1"/>
</dbReference>
<dbReference type="InterPro" id="IPR018392">
    <property type="entry name" value="LysM"/>
</dbReference>
<name>A0A381RBQ7_9ZZZZ</name>
<reference evidence="2" key="1">
    <citation type="submission" date="2018-05" db="EMBL/GenBank/DDBJ databases">
        <authorList>
            <person name="Lanie J.A."/>
            <person name="Ng W.-L."/>
            <person name="Kazmierczak K.M."/>
            <person name="Andrzejewski T.M."/>
            <person name="Davidsen T.M."/>
            <person name="Wayne K.J."/>
            <person name="Tettelin H."/>
            <person name="Glass J.I."/>
            <person name="Rusch D."/>
            <person name="Podicherti R."/>
            <person name="Tsui H.-C.T."/>
            <person name="Winkler M.E."/>
        </authorList>
    </citation>
    <scope>NUCLEOTIDE SEQUENCE</scope>
</reference>
<evidence type="ECO:0000313" key="2">
    <source>
        <dbReference type="EMBL" id="SUZ89041.1"/>
    </source>
</evidence>
<dbReference type="InterPro" id="IPR036779">
    <property type="entry name" value="LysM_dom_sf"/>
</dbReference>
<feature type="domain" description="LysM" evidence="1">
    <location>
        <begin position="429"/>
        <end position="473"/>
    </location>
</feature>
<dbReference type="GO" id="GO:0008932">
    <property type="term" value="F:lytic endotransglycosylase activity"/>
    <property type="evidence" value="ECO:0007669"/>
    <property type="project" value="TreeGrafter"/>
</dbReference>
<dbReference type="CDD" id="cd00118">
    <property type="entry name" value="LysM"/>
    <property type="match status" value="3"/>
</dbReference>
<dbReference type="SMART" id="SM00257">
    <property type="entry name" value="LysM"/>
    <property type="match status" value="3"/>
</dbReference>
<dbReference type="PROSITE" id="PS51782">
    <property type="entry name" value="LYSM"/>
    <property type="match status" value="3"/>
</dbReference>
<dbReference type="InterPro" id="IPR008258">
    <property type="entry name" value="Transglycosylase_SLT_dom_1"/>
</dbReference>
<sequence>MYLKQYFKLEGHIILLSILLLTTVLFAQQGSAKAENGSHIDNEDFVNVNGNENRFPLILSDAKSLFSEAIIADHHGDSLEVLYVLDKIVELLTEAEQLGDMSEDDQEEFSRFEETLIHTYQNNFITIDETSSSIATASLKEELSRYLDPIEIEINGASFKVIDDREGHMPLVMNSRVERAISFFQTDGRQSFERWLGRYPFYESVIKEILDQHELPEELIYHAMVESGLNPRAYSRAHAVGMWQFIGSTAKIYGLNRTWWVDERRDPIRATDAAAKYLKDLYIEFDDWYLALAAYNAGAGRINRAIRLHQTRDFWSLNSLPKETKNHVPTVLATAIIATDPLEYGFEEPTGSPFNYDQVTVEKSADLAVLAKCAGIKLKELREYNPELRQHATPPDESYDLKIPAGTRETFLAAFTSLNDEQRFAPQYMVHVVQRGNNLSWIAKKYGVSINQIASFNKIKNYHRLRIGQKLTIPVSGASSGPVLVAGTPPNTVAYVVRKGDTLGHIAMRYGSSARRIRQLNGLRYGTYILPGQKLKVPVREGNQVTSASKYVKEIYTVRTGDTLSHIADRYRVGMSKLRQWNSIKDNDFIIPGQRLVIYVKQG</sequence>
<dbReference type="PANTHER" id="PTHR33734">
    <property type="entry name" value="LYSM DOMAIN-CONTAINING GPI-ANCHORED PROTEIN 2"/>
    <property type="match status" value="1"/>
</dbReference>
<organism evidence="2">
    <name type="scientific">marine metagenome</name>
    <dbReference type="NCBI Taxonomy" id="408172"/>
    <lineage>
        <taxon>unclassified sequences</taxon>
        <taxon>metagenomes</taxon>
        <taxon>ecological metagenomes</taxon>
    </lineage>
</organism>
<dbReference type="CDD" id="cd16894">
    <property type="entry name" value="MltD-like"/>
    <property type="match status" value="1"/>
</dbReference>
<dbReference type="InterPro" id="IPR023346">
    <property type="entry name" value="Lysozyme-like_dom_sf"/>
</dbReference>
<evidence type="ECO:0000259" key="1">
    <source>
        <dbReference type="PROSITE" id="PS51782"/>
    </source>
</evidence>